<evidence type="ECO:0000256" key="1">
    <source>
        <dbReference type="SAM" id="MobiDB-lite"/>
    </source>
</evidence>
<dbReference type="EMBL" id="JABFUD020000004">
    <property type="protein sequence ID" value="KAI5081007.1"/>
    <property type="molecule type" value="Genomic_DNA"/>
</dbReference>
<keyword evidence="3" id="KW-1185">Reference proteome</keyword>
<sequence length="150" mass="17050">MSRIHTCFHCEASWLIPFSTYNKQATCLARSSRLVRSSSTILRHQFGLQEEKDGQRGQMHVCKASDPSNTRGSKETFLSPEEAGLIELSSLESHERFLCRLTVSSLNLLRIIAQQEGKAIEDLNAGIICDWFQKDKAKRETDFDSATLQW</sequence>
<dbReference type="OrthoDB" id="2020083at2759"/>
<evidence type="ECO:0000313" key="2">
    <source>
        <dbReference type="EMBL" id="KAI5081007.1"/>
    </source>
</evidence>
<protein>
    <submittedName>
        <fullName evidence="2">Uncharacterized protein</fullName>
    </submittedName>
</protein>
<dbReference type="Proteomes" id="UP000886520">
    <property type="component" value="Chromosome 4"/>
</dbReference>
<dbReference type="AlphaFoldDB" id="A0A9D4ZPB8"/>
<dbReference type="PANTHER" id="PTHR36382">
    <property type="entry name" value="OSJNBA0043L09.26 PROTEIN"/>
    <property type="match status" value="1"/>
</dbReference>
<gene>
    <name evidence="2" type="ORF">GOP47_0004190</name>
</gene>
<evidence type="ECO:0000313" key="3">
    <source>
        <dbReference type="Proteomes" id="UP000886520"/>
    </source>
</evidence>
<feature type="region of interest" description="Disordered" evidence="1">
    <location>
        <begin position="55"/>
        <end position="76"/>
    </location>
</feature>
<name>A0A9D4ZPB8_ADICA</name>
<dbReference type="PANTHER" id="PTHR36382:SF2">
    <property type="entry name" value="OS04G0635700 PROTEIN"/>
    <property type="match status" value="1"/>
</dbReference>
<comment type="caution">
    <text evidence="2">The sequence shown here is derived from an EMBL/GenBank/DDBJ whole genome shotgun (WGS) entry which is preliminary data.</text>
</comment>
<organism evidence="2 3">
    <name type="scientific">Adiantum capillus-veneris</name>
    <name type="common">Maidenhair fern</name>
    <dbReference type="NCBI Taxonomy" id="13818"/>
    <lineage>
        <taxon>Eukaryota</taxon>
        <taxon>Viridiplantae</taxon>
        <taxon>Streptophyta</taxon>
        <taxon>Embryophyta</taxon>
        <taxon>Tracheophyta</taxon>
        <taxon>Polypodiopsida</taxon>
        <taxon>Polypodiidae</taxon>
        <taxon>Polypodiales</taxon>
        <taxon>Pteridineae</taxon>
        <taxon>Pteridaceae</taxon>
        <taxon>Vittarioideae</taxon>
        <taxon>Adiantum</taxon>
    </lineage>
</organism>
<accession>A0A9D4ZPB8</accession>
<proteinExistence type="predicted"/>
<reference evidence="2" key="1">
    <citation type="submission" date="2021-01" db="EMBL/GenBank/DDBJ databases">
        <title>Adiantum capillus-veneris genome.</title>
        <authorList>
            <person name="Fang Y."/>
            <person name="Liao Q."/>
        </authorList>
    </citation>
    <scope>NUCLEOTIDE SEQUENCE</scope>
    <source>
        <strain evidence="2">H3</strain>
        <tissue evidence="2">Leaf</tissue>
    </source>
</reference>